<dbReference type="Proteomes" id="UP000233375">
    <property type="component" value="Unassembled WGS sequence"/>
</dbReference>
<name>A0A2N0YYV9_9BACI</name>
<keyword evidence="1" id="KW-0812">Transmembrane</keyword>
<keyword evidence="1" id="KW-1133">Transmembrane helix</keyword>
<evidence type="ECO:0000256" key="1">
    <source>
        <dbReference type="SAM" id="Phobius"/>
    </source>
</evidence>
<dbReference type="EMBL" id="PISE01000043">
    <property type="protein sequence ID" value="PKG22439.1"/>
    <property type="molecule type" value="Genomic_DNA"/>
</dbReference>
<reference evidence="2 3" key="1">
    <citation type="journal article" date="2003" name="Int. J. Syst. Evol. Microbiol.">
        <title>Bacillus nealsonii sp. nov., isolated from a spacecraft-assembly facility, whose spores are gamma-radiation resistant.</title>
        <authorList>
            <person name="Venkateswaran K."/>
            <person name="Kempf M."/>
            <person name="Chen F."/>
            <person name="Satomi M."/>
            <person name="Nicholson W."/>
            <person name="Kern R."/>
        </authorList>
    </citation>
    <scope>NUCLEOTIDE SEQUENCE [LARGE SCALE GENOMIC DNA]</scope>
    <source>
        <strain evidence="2 3">FO-92</strain>
    </source>
</reference>
<sequence>MHLFIHKTLQSSDMNEEEKEQMIYLYVGIGRILGSLARFLVSVIPIYSVYPVQTFAINIIASFFLGFITIF</sequence>
<evidence type="ECO:0000313" key="2">
    <source>
        <dbReference type="EMBL" id="PKG22439.1"/>
    </source>
</evidence>
<feature type="transmembrane region" description="Helical" evidence="1">
    <location>
        <begin position="50"/>
        <end position="70"/>
    </location>
</feature>
<gene>
    <name evidence="2" type="ORF">CWS01_17680</name>
</gene>
<proteinExistence type="predicted"/>
<dbReference type="AlphaFoldDB" id="A0A2N0YYV9"/>
<organism evidence="2 3">
    <name type="scientific">Niallia nealsonii</name>
    <dbReference type="NCBI Taxonomy" id="115979"/>
    <lineage>
        <taxon>Bacteria</taxon>
        <taxon>Bacillati</taxon>
        <taxon>Bacillota</taxon>
        <taxon>Bacilli</taxon>
        <taxon>Bacillales</taxon>
        <taxon>Bacillaceae</taxon>
        <taxon>Niallia</taxon>
    </lineage>
</organism>
<comment type="caution">
    <text evidence="2">The sequence shown here is derived from an EMBL/GenBank/DDBJ whole genome shotgun (WGS) entry which is preliminary data.</text>
</comment>
<keyword evidence="3" id="KW-1185">Reference proteome</keyword>
<protein>
    <submittedName>
        <fullName evidence="2">Uncharacterized protein</fullName>
    </submittedName>
</protein>
<feature type="transmembrane region" description="Helical" evidence="1">
    <location>
        <begin position="23"/>
        <end position="44"/>
    </location>
</feature>
<keyword evidence="1" id="KW-0472">Membrane</keyword>
<evidence type="ECO:0000313" key="3">
    <source>
        <dbReference type="Proteomes" id="UP000233375"/>
    </source>
</evidence>
<accession>A0A2N0YYV9</accession>